<evidence type="ECO:0000313" key="4">
    <source>
        <dbReference type="Proteomes" id="UP000596742"/>
    </source>
</evidence>
<protein>
    <recommendedName>
        <fullName evidence="5">Barrier-to-autointegration factor</fullName>
    </recommendedName>
</protein>
<accession>A0A8B6C8P0</accession>
<gene>
    <name evidence="3" type="ORF">MGAL_10B021933</name>
</gene>
<organism evidence="3 4">
    <name type="scientific">Mytilus galloprovincialis</name>
    <name type="common">Mediterranean mussel</name>
    <dbReference type="NCBI Taxonomy" id="29158"/>
    <lineage>
        <taxon>Eukaryota</taxon>
        <taxon>Metazoa</taxon>
        <taxon>Spiralia</taxon>
        <taxon>Lophotrochozoa</taxon>
        <taxon>Mollusca</taxon>
        <taxon>Bivalvia</taxon>
        <taxon>Autobranchia</taxon>
        <taxon>Pteriomorphia</taxon>
        <taxon>Mytilida</taxon>
        <taxon>Mytiloidea</taxon>
        <taxon>Mytilidae</taxon>
        <taxon>Mytilinae</taxon>
        <taxon>Mytilus</taxon>
    </lineage>
</organism>
<dbReference type="EMBL" id="UYJE01001393">
    <property type="protein sequence ID" value="VDI01770.1"/>
    <property type="molecule type" value="Genomic_DNA"/>
</dbReference>
<dbReference type="GO" id="GO:0003677">
    <property type="term" value="F:DNA binding"/>
    <property type="evidence" value="ECO:0007669"/>
    <property type="project" value="InterPro"/>
</dbReference>
<dbReference type="GO" id="GO:0000793">
    <property type="term" value="C:condensed chromosome"/>
    <property type="evidence" value="ECO:0007669"/>
    <property type="project" value="TreeGrafter"/>
</dbReference>
<evidence type="ECO:0008006" key="5">
    <source>
        <dbReference type="Google" id="ProtNLM"/>
    </source>
</evidence>
<dbReference type="InterPro" id="IPR004122">
    <property type="entry name" value="BAF_prot"/>
</dbReference>
<keyword evidence="4" id="KW-1185">Reference proteome</keyword>
<evidence type="ECO:0000256" key="1">
    <source>
        <dbReference type="ARBA" id="ARBA00004123"/>
    </source>
</evidence>
<keyword evidence="2" id="KW-0539">Nucleus</keyword>
<comment type="caution">
    <text evidence="3">The sequence shown here is derived from an EMBL/GenBank/DDBJ whole genome shotgun (WGS) entry which is preliminary data.</text>
</comment>
<proteinExistence type="predicted"/>
<dbReference type="AlphaFoldDB" id="A0A8B6C8P0"/>
<dbReference type="OrthoDB" id="9997163at2759"/>
<evidence type="ECO:0000313" key="3">
    <source>
        <dbReference type="EMBL" id="VDI01770.1"/>
    </source>
</evidence>
<dbReference type="PANTHER" id="PTHR47507">
    <property type="entry name" value="BARRIER TO AUTOINTEGRATION FACTOR 2"/>
    <property type="match status" value="1"/>
</dbReference>
<dbReference type="Pfam" id="PF02961">
    <property type="entry name" value="SAM_BAF"/>
    <property type="match status" value="1"/>
</dbReference>
<reference evidence="3" key="1">
    <citation type="submission" date="2018-11" db="EMBL/GenBank/DDBJ databases">
        <authorList>
            <person name="Alioto T."/>
            <person name="Alioto T."/>
        </authorList>
    </citation>
    <scope>NUCLEOTIDE SEQUENCE</scope>
</reference>
<dbReference type="PANTHER" id="PTHR47507:SF6">
    <property type="entry name" value="BARRIER-TO-AUTOINTEGRATION FACTOR"/>
    <property type="match status" value="1"/>
</dbReference>
<comment type="subcellular location">
    <subcellularLocation>
        <location evidence="1">Nucleus</location>
    </subcellularLocation>
</comment>
<dbReference type="InterPro" id="IPR051387">
    <property type="entry name" value="BAF"/>
</dbReference>
<dbReference type="Proteomes" id="UP000596742">
    <property type="component" value="Unassembled WGS sequence"/>
</dbReference>
<dbReference type="GO" id="GO:0051276">
    <property type="term" value="P:chromosome organization"/>
    <property type="evidence" value="ECO:0007669"/>
    <property type="project" value="TreeGrafter"/>
</dbReference>
<dbReference type="GO" id="GO:0005634">
    <property type="term" value="C:nucleus"/>
    <property type="evidence" value="ECO:0007669"/>
    <property type="project" value="UniProtKB-SubCell"/>
</dbReference>
<evidence type="ECO:0000256" key="2">
    <source>
        <dbReference type="ARBA" id="ARBA00023242"/>
    </source>
</evidence>
<name>A0A8B6C8P0_MYTGA</name>
<dbReference type="Gene3D" id="1.10.150.40">
    <property type="entry name" value="Barrier-to-autointegration factor, BAF"/>
    <property type="match status" value="1"/>
</dbReference>
<dbReference type="InterPro" id="IPR036617">
    <property type="entry name" value="BAF_sf"/>
</dbReference>
<dbReference type="SMART" id="SM01023">
    <property type="entry name" value="BAF"/>
    <property type="match status" value="1"/>
</dbReference>
<dbReference type="SUPFAM" id="SSF47798">
    <property type="entry name" value="Barrier-to-autointegration factor, BAF"/>
    <property type="match status" value="1"/>
</dbReference>
<sequence>MATPSAKHATFASRSIKGVGVGDVPGIGDKSKERLSKEKITKAQQLLGHFLILDMDKEKFKDFLQKFGMNEKQQTDAFNAVNDWAEQHL</sequence>